<evidence type="ECO:0000313" key="7">
    <source>
        <dbReference type="Proteomes" id="UP000219636"/>
    </source>
</evidence>
<keyword evidence="2" id="KW-0378">Hydrolase</keyword>
<name>A0A285SXU4_9BACL</name>
<evidence type="ECO:0000259" key="5">
    <source>
        <dbReference type="Pfam" id="PF01844"/>
    </source>
</evidence>
<organism evidence="6 7">
    <name type="scientific">Ureibacillus xyleni</name>
    <dbReference type="NCBI Taxonomy" id="614648"/>
    <lineage>
        <taxon>Bacteria</taxon>
        <taxon>Bacillati</taxon>
        <taxon>Bacillota</taxon>
        <taxon>Bacilli</taxon>
        <taxon>Bacillales</taxon>
        <taxon>Caryophanaceae</taxon>
        <taxon>Ureibacillus</taxon>
    </lineage>
</organism>
<protein>
    <recommendedName>
        <fullName evidence="4">Putative HNH nuclease YajD</fullName>
    </recommendedName>
</protein>
<dbReference type="Pfam" id="PF01844">
    <property type="entry name" value="HNH"/>
    <property type="match status" value="1"/>
</dbReference>
<sequence>MTLEHTALAKKFYKSKAWKKTRDAYFKSQHGLCERCGEAGLIVHHKVWIDIDNINNPDVTLDWNNLEVVCVKCHNQEHFKKNDGVPEGCMFDEDGNLIYLGE</sequence>
<dbReference type="EMBL" id="OBMQ01000007">
    <property type="protein sequence ID" value="SOC12870.1"/>
    <property type="molecule type" value="Genomic_DNA"/>
</dbReference>
<dbReference type="PANTHER" id="PTHR41286:SF1">
    <property type="entry name" value="HNH NUCLEASE YAJD-RELATED"/>
    <property type="match status" value="1"/>
</dbReference>
<dbReference type="PANTHER" id="PTHR41286">
    <property type="entry name" value="HNH NUCLEASE YAJD-RELATED"/>
    <property type="match status" value="1"/>
</dbReference>
<keyword evidence="1" id="KW-0540">Nuclease</keyword>
<dbReference type="Proteomes" id="UP000219636">
    <property type="component" value="Unassembled WGS sequence"/>
</dbReference>
<dbReference type="RefSeq" id="WP_097073803.1">
    <property type="nucleotide sequence ID" value="NZ_OBMQ01000007.1"/>
</dbReference>
<dbReference type="GO" id="GO:0008270">
    <property type="term" value="F:zinc ion binding"/>
    <property type="evidence" value="ECO:0007669"/>
    <property type="project" value="InterPro"/>
</dbReference>
<evidence type="ECO:0000313" key="6">
    <source>
        <dbReference type="EMBL" id="SOC12870.1"/>
    </source>
</evidence>
<evidence type="ECO:0000256" key="3">
    <source>
        <dbReference type="ARBA" id="ARBA00038412"/>
    </source>
</evidence>
<dbReference type="InterPro" id="IPR003615">
    <property type="entry name" value="HNH_nuc"/>
</dbReference>
<feature type="domain" description="HNH" evidence="5">
    <location>
        <begin position="33"/>
        <end position="79"/>
    </location>
</feature>
<evidence type="ECO:0000256" key="4">
    <source>
        <dbReference type="ARBA" id="ARBA00040194"/>
    </source>
</evidence>
<dbReference type="GO" id="GO:0016787">
    <property type="term" value="F:hydrolase activity"/>
    <property type="evidence" value="ECO:0007669"/>
    <property type="project" value="UniProtKB-KW"/>
</dbReference>
<dbReference type="Gene3D" id="1.10.30.50">
    <property type="match status" value="1"/>
</dbReference>
<keyword evidence="7" id="KW-1185">Reference proteome</keyword>
<dbReference type="AlphaFoldDB" id="A0A285SXU4"/>
<dbReference type="GO" id="GO:0003676">
    <property type="term" value="F:nucleic acid binding"/>
    <property type="evidence" value="ECO:0007669"/>
    <property type="project" value="InterPro"/>
</dbReference>
<dbReference type="OrthoDB" id="9793236at2"/>
<keyword evidence="6" id="KW-0255">Endonuclease</keyword>
<gene>
    <name evidence="6" type="ORF">SAMN05880501_10766</name>
</gene>
<dbReference type="InterPro" id="IPR002711">
    <property type="entry name" value="HNH"/>
</dbReference>
<comment type="similarity">
    <text evidence="3">Belongs to the HNH nuclease family.</text>
</comment>
<dbReference type="GO" id="GO:0004519">
    <property type="term" value="F:endonuclease activity"/>
    <property type="evidence" value="ECO:0007669"/>
    <property type="project" value="UniProtKB-KW"/>
</dbReference>
<proteinExistence type="inferred from homology"/>
<evidence type="ECO:0000256" key="2">
    <source>
        <dbReference type="ARBA" id="ARBA00022801"/>
    </source>
</evidence>
<reference evidence="7" key="1">
    <citation type="submission" date="2017-08" db="EMBL/GenBank/DDBJ databases">
        <authorList>
            <person name="Varghese N."/>
            <person name="Submissions S."/>
        </authorList>
    </citation>
    <scope>NUCLEOTIDE SEQUENCE [LARGE SCALE GENOMIC DNA]</scope>
    <source>
        <strain evidence="7">JC22</strain>
    </source>
</reference>
<dbReference type="CDD" id="cd00085">
    <property type="entry name" value="HNHc"/>
    <property type="match status" value="1"/>
</dbReference>
<evidence type="ECO:0000256" key="1">
    <source>
        <dbReference type="ARBA" id="ARBA00022722"/>
    </source>
</evidence>
<dbReference type="GO" id="GO:0005829">
    <property type="term" value="C:cytosol"/>
    <property type="evidence" value="ECO:0007669"/>
    <property type="project" value="TreeGrafter"/>
</dbReference>
<accession>A0A285SXU4</accession>